<proteinExistence type="predicted"/>
<dbReference type="InterPro" id="IPR024344">
    <property type="entry name" value="MDMPI_metal-binding"/>
</dbReference>
<keyword evidence="2" id="KW-0413">Isomerase</keyword>
<dbReference type="GO" id="GO:0046872">
    <property type="term" value="F:metal ion binding"/>
    <property type="evidence" value="ECO:0007669"/>
    <property type="project" value="InterPro"/>
</dbReference>
<dbReference type="Gene3D" id="1.20.120.450">
    <property type="entry name" value="dinb family like domain"/>
    <property type="match status" value="1"/>
</dbReference>
<dbReference type="SUPFAM" id="SSF109854">
    <property type="entry name" value="DinB/YfiT-like putative metalloenzymes"/>
    <property type="match status" value="1"/>
</dbReference>
<feature type="domain" description="Mycothiol-dependent maleylpyruvate isomerase metal-binding" evidence="1">
    <location>
        <begin position="16"/>
        <end position="133"/>
    </location>
</feature>
<keyword evidence="2" id="KW-0670">Pyruvate</keyword>
<gene>
    <name evidence="2" type="ORF">ELQ90_13940</name>
</gene>
<dbReference type="NCBIfam" id="TIGR03083">
    <property type="entry name" value="maleylpyruvate isomerase family mycothiol-dependent enzyme"/>
    <property type="match status" value="1"/>
</dbReference>
<dbReference type="EMBL" id="RZNB01000006">
    <property type="protein sequence ID" value="RWZ46546.1"/>
    <property type="molecule type" value="Genomic_DNA"/>
</dbReference>
<dbReference type="InterPro" id="IPR034660">
    <property type="entry name" value="DinB/YfiT-like"/>
</dbReference>
<name>A0A3S4D8F9_9MICO</name>
<reference evidence="2 3" key="1">
    <citation type="submission" date="2018-12" db="EMBL/GenBank/DDBJ databases">
        <authorList>
            <person name="Li F."/>
        </authorList>
    </citation>
    <scope>NUCLEOTIDE SEQUENCE [LARGE SCALE GENOMIC DNA]</scope>
    <source>
        <strain evidence="2 3">11W25H-1</strain>
    </source>
</reference>
<dbReference type="GO" id="GO:0016853">
    <property type="term" value="F:isomerase activity"/>
    <property type="evidence" value="ECO:0007669"/>
    <property type="project" value="UniProtKB-KW"/>
</dbReference>
<protein>
    <submittedName>
        <fullName evidence="2">Maleylpyruvate isomerase family mycothiol-dependent enzyme</fullName>
    </submittedName>
</protein>
<accession>A0A3S4D8F9</accession>
<dbReference type="OrthoDB" id="5178565at2"/>
<sequence length="224" mass="23531">MARTSPGGAARGPQIADALDSLADSLATLTDDAWETESLCSGWSVKDVTAHLAWRVGSPTTEMAGDIVRASVEGRHLNPLRSMDDIAHGRAAGVTGWDLVGELRLIAEDKRAGRGRTNPGELFEVVVHGYDAAHAAGVHVPFAATTTHAVGRQALLLAGPRVRFATRTRTLLAADDGWSVGSGPVIEGTAESVVLYLTGRRAPRSTRPRVLAPLPARAPRPGVV</sequence>
<comment type="caution">
    <text evidence="2">The sequence shown here is derived from an EMBL/GenBank/DDBJ whole genome shotgun (WGS) entry which is preliminary data.</text>
</comment>
<dbReference type="Proteomes" id="UP000288547">
    <property type="component" value="Unassembled WGS sequence"/>
</dbReference>
<dbReference type="AlphaFoldDB" id="A0A3S4D8F9"/>
<organism evidence="2 3">
    <name type="scientific">Labedella phragmitis</name>
    <dbReference type="NCBI Taxonomy" id="2498849"/>
    <lineage>
        <taxon>Bacteria</taxon>
        <taxon>Bacillati</taxon>
        <taxon>Actinomycetota</taxon>
        <taxon>Actinomycetes</taxon>
        <taxon>Micrococcales</taxon>
        <taxon>Microbacteriaceae</taxon>
        <taxon>Labedella</taxon>
    </lineage>
</organism>
<dbReference type="InterPro" id="IPR017517">
    <property type="entry name" value="Maleyloyr_isom"/>
</dbReference>
<evidence type="ECO:0000313" key="3">
    <source>
        <dbReference type="Proteomes" id="UP000288547"/>
    </source>
</evidence>
<dbReference type="RefSeq" id="WP_128495897.1">
    <property type="nucleotide sequence ID" value="NZ_RZNB01000006.1"/>
</dbReference>
<dbReference type="Pfam" id="PF11716">
    <property type="entry name" value="MDMPI_N"/>
    <property type="match status" value="1"/>
</dbReference>
<keyword evidence="3" id="KW-1185">Reference proteome</keyword>
<evidence type="ECO:0000313" key="2">
    <source>
        <dbReference type="EMBL" id="RWZ46546.1"/>
    </source>
</evidence>
<evidence type="ECO:0000259" key="1">
    <source>
        <dbReference type="Pfam" id="PF11716"/>
    </source>
</evidence>